<evidence type="ECO:0000256" key="1">
    <source>
        <dbReference type="SAM" id="SignalP"/>
    </source>
</evidence>
<dbReference type="EMBL" id="OOIL02000104">
    <property type="protein sequence ID" value="VFQ60193.1"/>
    <property type="molecule type" value="Genomic_DNA"/>
</dbReference>
<proteinExistence type="predicted"/>
<evidence type="ECO:0008006" key="4">
    <source>
        <dbReference type="Google" id="ProtNLM"/>
    </source>
</evidence>
<evidence type="ECO:0000313" key="3">
    <source>
        <dbReference type="Proteomes" id="UP000595140"/>
    </source>
</evidence>
<accession>A0A484K3E6</accession>
<protein>
    <recommendedName>
        <fullName evidence="4">VAN3-binding protein-like auxin canalisation domain-containing protein</fullName>
    </recommendedName>
</protein>
<name>A0A484K3E6_9ASTE</name>
<feature type="signal peptide" evidence="1">
    <location>
        <begin position="1"/>
        <end position="21"/>
    </location>
</feature>
<keyword evidence="1" id="KW-0732">Signal</keyword>
<keyword evidence="3" id="KW-1185">Reference proteome</keyword>
<dbReference type="Proteomes" id="UP000595140">
    <property type="component" value="Unassembled WGS sequence"/>
</dbReference>
<dbReference type="AlphaFoldDB" id="A0A484K3E6"/>
<organism evidence="2 3">
    <name type="scientific">Cuscuta campestris</name>
    <dbReference type="NCBI Taxonomy" id="132261"/>
    <lineage>
        <taxon>Eukaryota</taxon>
        <taxon>Viridiplantae</taxon>
        <taxon>Streptophyta</taxon>
        <taxon>Embryophyta</taxon>
        <taxon>Tracheophyta</taxon>
        <taxon>Spermatophyta</taxon>
        <taxon>Magnoliopsida</taxon>
        <taxon>eudicotyledons</taxon>
        <taxon>Gunneridae</taxon>
        <taxon>Pentapetalae</taxon>
        <taxon>asterids</taxon>
        <taxon>lamiids</taxon>
        <taxon>Solanales</taxon>
        <taxon>Convolvulaceae</taxon>
        <taxon>Cuscuteae</taxon>
        <taxon>Cuscuta</taxon>
        <taxon>Cuscuta subgen. Grammica</taxon>
        <taxon>Cuscuta sect. Cleistogrammica</taxon>
    </lineage>
</organism>
<reference evidence="2 3" key="1">
    <citation type="submission" date="2018-04" db="EMBL/GenBank/DDBJ databases">
        <authorList>
            <person name="Vogel A."/>
        </authorList>
    </citation>
    <scope>NUCLEOTIDE SEQUENCE [LARGE SCALE GENOMIC DNA]</scope>
</reference>
<feature type="chain" id="PRO_5019716853" description="VAN3-binding protein-like auxin canalisation domain-containing protein" evidence="1">
    <location>
        <begin position="22"/>
        <end position="212"/>
    </location>
</feature>
<evidence type="ECO:0000313" key="2">
    <source>
        <dbReference type="EMBL" id="VFQ60193.1"/>
    </source>
</evidence>
<gene>
    <name evidence="2" type="ORF">CCAM_LOCUS1969</name>
</gene>
<sequence length="212" mass="22253">MVEALVLLSAVAVAMTTVAMAAGWAEATTVAVLEEVATTSEKCQRRRSTRKKPLADCGRLKETKEIGWKEMKVDSGGRGAAGRDSEGRALPLAAIVAATTKTRVLQVGKVAEEARLAGMVEALVLLSAVAVAMTTVAMAAGWAEATTATVAVLEEVATTSEKCQRRRSTRKKPLADCGRGRTVAVLELPTGTVAEGVPPIGTVKVGHCRWRQ</sequence>